<dbReference type="RefSeq" id="WP_103934679.1">
    <property type="nucleotide sequence ID" value="NZ_FNVA01000007.1"/>
</dbReference>
<feature type="coiled-coil region" evidence="7">
    <location>
        <begin position="767"/>
        <end position="794"/>
    </location>
</feature>
<evidence type="ECO:0000259" key="9">
    <source>
        <dbReference type="PROSITE" id="PS50126"/>
    </source>
</evidence>
<keyword evidence="3 6" id="KW-0378">Hydrolase</keyword>
<dbReference type="EC" id="3.1.13.1" evidence="6"/>
<dbReference type="Pfam" id="PF00773">
    <property type="entry name" value="RNB"/>
    <property type="match status" value="1"/>
</dbReference>
<dbReference type="GO" id="GO:0005829">
    <property type="term" value="C:cytosol"/>
    <property type="evidence" value="ECO:0007669"/>
    <property type="project" value="TreeGrafter"/>
</dbReference>
<dbReference type="InterPro" id="IPR022966">
    <property type="entry name" value="RNase_II/R_CS"/>
</dbReference>
<dbReference type="Gene3D" id="2.40.50.140">
    <property type="entry name" value="Nucleic acid-binding proteins"/>
    <property type="match status" value="2"/>
</dbReference>
<evidence type="ECO:0000256" key="7">
    <source>
        <dbReference type="SAM" id="Coils"/>
    </source>
</evidence>
<dbReference type="GO" id="GO:0008859">
    <property type="term" value="F:exoribonuclease II activity"/>
    <property type="evidence" value="ECO:0007669"/>
    <property type="project" value="UniProtKB-UniRule"/>
</dbReference>
<dbReference type="InterPro" id="IPR001900">
    <property type="entry name" value="RNase_II/R"/>
</dbReference>
<dbReference type="GO" id="GO:0003723">
    <property type="term" value="F:RNA binding"/>
    <property type="evidence" value="ECO:0007669"/>
    <property type="project" value="UniProtKB-UniRule"/>
</dbReference>
<feature type="region of interest" description="Disordered" evidence="8">
    <location>
        <begin position="889"/>
        <end position="934"/>
    </location>
</feature>
<organism evidence="10 11">
    <name type="scientific">Bryocella elongata</name>
    <dbReference type="NCBI Taxonomy" id="863522"/>
    <lineage>
        <taxon>Bacteria</taxon>
        <taxon>Pseudomonadati</taxon>
        <taxon>Acidobacteriota</taxon>
        <taxon>Terriglobia</taxon>
        <taxon>Terriglobales</taxon>
        <taxon>Acidobacteriaceae</taxon>
        <taxon>Bryocella</taxon>
    </lineage>
</organism>
<feature type="region of interest" description="Disordered" evidence="8">
    <location>
        <begin position="67"/>
        <end position="100"/>
    </location>
</feature>
<dbReference type="AlphaFoldDB" id="A0A1H6BMQ8"/>
<dbReference type="InterPro" id="IPR050180">
    <property type="entry name" value="RNR_Ribonuclease"/>
</dbReference>
<evidence type="ECO:0000313" key="10">
    <source>
        <dbReference type="EMBL" id="SEG61725.1"/>
    </source>
</evidence>
<dbReference type="Pfam" id="PF00575">
    <property type="entry name" value="S1"/>
    <property type="match status" value="1"/>
</dbReference>
<dbReference type="PANTHER" id="PTHR23355:SF9">
    <property type="entry name" value="DIS3-LIKE EXONUCLEASE 2"/>
    <property type="match status" value="1"/>
</dbReference>
<dbReference type="Pfam" id="PF08206">
    <property type="entry name" value="OB_RNB"/>
    <property type="match status" value="1"/>
</dbReference>
<keyword evidence="2 6" id="KW-0540">Nuclease</keyword>
<dbReference type="Pfam" id="PF17876">
    <property type="entry name" value="CSD2"/>
    <property type="match status" value="1"/>
</dbReference>
<feature type="compositionally biased region" description="Basic and acidic residues" evidence="8">
    <location>
        <begin position="624"/>
        <end position="642"/>
    </location>
</feature>
<evidence type="ECO:0000256" key="6">
    <source>
        <dbReference type="HAMAP-Rule" id="MF_01895"/>
    </source>
</evidence>
<evidence type="ECO:0000256" key="4">
    <source>
        <dbReference type="ARBA" id="ARBA00022839"/>
    </source>
</evidence>
<comment type="similarity">
    <text evidence="6">Belongs to the RNR ribonuclease family. RNase R subfamily.</text>
</comment>
<dbReference type="HAMAP" id="MF_01895">
    <property type="entry name" value="RNase_R"/>
    <property type="match status" value="1"/>
</dbReference>
<keyword evidence="11" id="KW-1185">Reference proteome</keyword>
<evidence type="ECO:0000256" key="8">
    <source>
        <dbReference type="SAM" id="MobiDB-lite"/>
    </source>
</evidence>
<evidence type="ECO:0000256" key="5">
    <source>
        <dbReference type="ARBA" id="ARBA00022884"/>
    </source>
</evidence>
<keyword evidence="7" id="KW-0175">Coiled coil</keyword>
<dbReference type="GO" id="GO:0006402">
    <property type="term" value="P:mRNA catabolic process"/>
    <property type="evidence" value="ECO:0007669"/>
    <property type="project" value="TreeGrafter"/>
</dbReference>
<dbReference type="SMART" id="SM00955">
    <property type="entry name" value="RNB"/>
    <property type="match status" value="1"/>
</dbReference>
<feature type="compositionally biased region" description="Basic residues" evidence="8">
    <location>
        <begin position="916"/>
        <end position="934"/>
    </location>
</feature>
<dbReference type="EMBL" id="FNVA01000007">
    <property type="protein sequence ID" value="SEG61725.1"/>
    <property type="molecule type" value="Genomic_DNA"/>
</dbReference>
<dbReference type="SUPFAM" id="SSF50249">
    <property type="entry name" value="Nucleic acid-binding proteins"/>
    <property type="match status" value="3"/>
</dbReference>
<sequence length="934" mass="104057">MARSPYPRSDRDLISRIGRSAGGRAGYKQLIRELGLGGGRERRLLLEQLTRMVARGELLRVDQEMWAVPRPDPDGTTPARPTGEAYPGRKVRTSRSGPGMWAGFEETQRSGRDRLVSGRLDLHRDGFGFVRAEKDSGASGATGDIFIPPNEINGAMQGDQVLVDEAPPARDGRRSGRIARVLTRRNPTIVGIFRYARAGGRRGNWDTPGIHENVVHPIDERLGGPIVIPAGAEVVTHAEDSPHRTLGDEARAAGWETDSRWPLEGLAVDVEVTAFPSAGKPARGRVIEVLGPPDAFGVDVEIVIRKHHIPHTFPAHVLAEARERAEYGPGTLDPEEQELREDFRGLPIVTIDGETARDFDDAVLVRPLANGHTELQVHIADVSDYVLVGSLLDTEARMRGTSVYFPDRAVPMLPHELSSGMCSLLPNEDRLVLSCIMEIDARGDIVAYRLAEGIIRSVRRCTYTTVQHCLNAGELRGSHEHAQRVIPEPSAEDLAERERIGLEHPYLPAAFDAMLELALRLNAKRVRRGSIDFDLPEPIVQFDPDGNMKAIVRSERGWSHRLIEEFMLSANECVAHWLEAQGIPSIYRIHETPDPKRVVEFEETASQFGQSLGIGNLPVKKFTMKSDRRESRSNSARGRDTRAPQQHEVPEAIPVTPQMYQKLVRRISGHAEERILAYLMLRSLKQARYAEKNEGHFALASPAYTHFTSPIRRYPDLIVHRLLRAMLRSDADPEGAPILGSEPQPWGGKSFEKPRIEDNGPMSVQELEDIASESSQSERRAADAERELIEWKKMKFMADKIGDDFQAVILSVTKYGFFVELHEMFIEGLVPITSLVGDHYTFRDTDRTIVGARTGHVFDLGQRVEVVLDRIDRQQRRLQFALLPGTEPIANTGAPAPGMRRGKSEAKKAKSASGGKSRKTKDRTAKKKGSRKKR</sequence>
<dbReference type="Proteomes" id="UP000236728">
    <property type="component" value="Unassembled WGS sequence"/>
</dbReference>
<dbReference type="InterPro" id="IPR040476">
    <property type="entry name" value="CSD2"/>
</dbReference>
<dbReference type="SMART" id="SM00357">
    <property type="entry name" value="CSP"/>
    <property type="match status" value="1"/>
</dbReference>
<dbReference type="InterPro" id="IPR003029">
    <property type="entry name" value="S1_domain"/>
</dbReference>
<keyword evidence="1 6" id="KW-0963">Cytoplasm</keyword>
<dbReference type="InterPro" id="IPR011129">
    <property type="entry name" value="CSD"/>
</dbReference>
<feature type="region of interest" description="Disordered" evidence="8">
    <location>
        <begin position="623"/>
        <end position="647"/>
    </location>
</feature>
<dbReference type="PROSITE" id="PS01175">
    <property type="entry name" value="RIBONUCLEASE_II"/>
    <property type="match status" value="1"/>
</dbReference>
<feature type="domain" description="S1 motif" evidence="9">
    <location>
        <begin position="802"/>
        <end position="883"/>
    </location>
</feature>
<reference evidence="10 11" key="1">
    <citation type="submission" date="2016-10" db="EMBL/GenBank/DDBJ databases">
        <authorList>
            <person name="de Groot N.N."/>
        </authorList>
    </citation>
    <scope>NUCLEOTIDE SEQUENCE [LARGE SCALE GENOMIC DNA]</scope>
    <source>
        <strain evidence="10 11">DSM 22489</strain>
    </source>
</reference>
<keyword evidence="5 6" id="KW-0694">RNA-binding</keyword>
<feature type="region of interest" description="Disordered" evidence="8">
    <location>
        <begin position="734"/>
        <end position="758"/>
    </location>
</feature>
<evidence type="ECO:0000256" key="1">
    <source>
        <dbReference type="ARBA" id="ARBA00022490"/>
    </source>
</evidence>
<name>A0A1H6BMQ8_9BACT</name>
<dbReference type="PANTHER" id="PTHR23355">
    <property type="entry name" value="RIBONUCLEASE"/>
    <property type="match status" value="1"/>
</dbReference>
<dbReference type="CDD" id="cd04471">
    <property type="entry name" value="S1_RNase_R"/>
    <property type="match status" value="1"/>
</dbReference>
<protein>
    <recommendedName>
        <fullName evidence="6">Ribonuclease R</fullName>
        <shortName evidence="6">RNase R</shortName>
        <ecNumber evidence="6">3.1.13.1</ecNumber>
    </recommendedName>
</protein>
<evidence type="ECO:0000256" key="3">
    <source>
        <dbReference type="ARBA" id="ARBA00022801"/>
    </source>
</evidence>
<evidence type="ECO:0000256" key="2">
    <source>
        <dbReference type="ARBA" id="ARBA00022722"/>
    </source>
</evidence>
<dbReference type="PROSITE" id="PS50126">
    <property type="entry name" value="S1"/>
    <property type="match status" value="1"/>
</dbReference>
<dbReference type="InterPro" id="IPR013223">
    <property type="entry name" value="RNase_B_OB_dom"/>
</dbReference>
<accession>A0A1H6BMQ8</accession>
<comment type="catalytic activity">
    <reaction evidence="6">
        <text>Exonucleolytic cleavage in the 3'- to 5'-direction to yield nucleoside 5'-phosphates.</text>
        <dbReference type="EC" id="3.1.13.1"/>
    </reaction>
</comment>
<dbReference type="InterPro" id="IPR012340">
    <property type="entry name" value="NA-bd_OB-fold"/>
</dbReference>
<comment type="function">
    <text evidence="6">3'-5' exoribonuclease that releases 5'-nucleoside monophosphates and is involved in maturation of structured RNAs.</text>
</comment>
<evidence type="ECO:0000313" key="11">
    <source>
        <dbReference type="Proteomes" id="UP000236728"/>
    </source>
</evidence>
<gene>
    <name evidence="6" type="primary">rnr</name>
    <name evidence="10" type="ORF">SAMN05421819_3832</name>
</gene>
<proteinExistence type="inferred from homology"/>
<comment type="subcellular location">
    <subcellularLocation>
        <location evidence="6">Cytoplasm</location>
    </subcellularLocation>
</comment>
<keyword evidence="4 6" id="KW-0269">Exonuclease</keyword>
<dbReference type="OrthoDB" id="9764149at2"/>
<dbReference type="SMART" id="SM00316">
    <property type="entry name" value="S1"/>
    <property type="match status" value="1"/>
</dbReference>
<dbReference type="InterPro" id="IPR011805">
    <property type="entry name" value="RNase_R"/>
</dbReference>